<evidence type="ECO:0000313" key="3">
    <source>
        <dbReference type="Proteomes" id="UP000031327"/>
    </source>
</evidence>
<sequence length="114" mass="13036">MPFLIVILLIHCLVICFILAAIINGHNLTQFEEKIRGIFIKPKVDEEVPNALYDEAYEIVMDLGKALELDNDTTKHDAVQLALKRVEGFRDDSKDYQIKPKDDEPEKGKLKVVK</sequence>
<comment type="caution">
    <text evidence="2">The sequence shown here is derived from an EMBL/GenBank/DDBJ whole genome shotgun (WGS) entry which is preliminary data.</text>
</comment>
<protein>
    <submittedName>
        <fullName evidence="2">Uncharacterized protein</fullName>
    </submittedName>
</protein>
<organism evidence="2 3">
    <name type="scientific">Pseudoalteromonas luteoviolacea</name>
    <dbReference type="NCBI Taxonomy" id="43657"/>
    <lineage>
        <taxon>Bacteria</taxon>
        <taxon>Pseudomonadati</taxon>
        <taxon>Pseudomonadota</taxon>
        <taxon>Gammaproteobacteria</taxon>
        <taxon>Alteromonadales</taxon>
        <taxon>Pseudoalteromonadaceae</taxon>
        <taxon>Pseudoalteromonas</taxon>
    </lineage>
</organism>
<feature type="region of interest" description="Disordered" evidence="1">
    <location>
        <begin position="94"/>
        <end position="114"/>
    </location>
</feature>
<name>A0A0C1MUN5_9GAMM</name>
<reference evidence="2 3" key="1">
    <citation type="submission" date="2014-12" db="EMBL/GenBank/DDBJ databases">
        <title>Draft Genome Sequence of Pseudoalteromonas luteoviolacea HI1.</title>
        <authorList>
            <person name="Asahina A.Y."/>
            <person name="Hadfield M.G."/>
        </authorList>
    </citation>
    <scope>NUCLEOTIDE SEQUENCE [LARGE SCALE GENOMIC DNA]</scope>
    <source>
        <strain evidence="2 3">HI1</strain>
    </source>
</reference>
<dbReference type="EMBL" id="JWIC01000003">
    <property type="protein sequence ID" value="KID58603.1"/>
    <property type="molecule type" value="Genomic_DNA"/>
</dbReference>
<dbReference type="OrthoDB" id="6292653at2"/>
<accession>A0A0C1MUN5</accession>
<dbReference type="Proteomes" id="UP000031327">
    <property type="component" value="Unassembled WGS sequence"/>
</dbReference>
<dbReference type="RefSeq" id="WP_039607775.1">
    <property type="nucleotide sequence ID" value="NZ_JWIC01000003.1"/>
</dbReference>
<evidence type="ECO:0000256" key="1">
    <source>
        <dbReference type="SAM" id="MobiDB-lite"/>
    </source>
</evidence>
<evidence type="ECO:0000313" key="2">
    <source>
        <dbReference type="EMBL" id="KID58603.1"/>
    </source>
</evidence>
<proteinExistence type="predicted"/>
<gene>
    <name evidence="2" type="ORF">JF50_01610</name>
</gene>
<dbReference type="AlphaFoldDB" id="A0A0C1MUN5"/>